<proteinExistence type="predicted"/>
<feature type="region of interest" description="Disordered" evidence="1">
    <location>
        <begin position="1"/>
        <end position="53"/>
    </location>
</feature>
<dbReference type="EMBL" id="OU898276">
    <property type="protein sequence ID" value="CAG9827406.1"/>
    <property type="molecule type" value="Genomic_DNA"/>
</dbReference>
<protein>
    <submittedName>
        <fullName evidence="2">Uncharacterized protein</fullName>
    </submittedName>
</protein>
<evidence type="ECO:0000313" key="3">
    <source>
        <dbReference type="Proteomes" id="UP001153709"/>
    </source>
</evidence>
<sequence length="112" mass="13117">MLSRDTDADADYESEDDTTSESSEGTSQEPSNMAKPVHWKVNKKYSGKKKLRNTDEWARNRVKRARNEGKSYVDRKGNVHGHKTVKEYNHTCRYDCNNNINENKRNTIFQDF</sequence>
<dbReference type="Proteomes" id="UP001153709">
    <property type="component" value="Chromosome 1"/>
</dbReference>
<evidence type="ECO:0000256" key="1">
    <source>
        <dbReference type="SAM" id="MobiDB-lite"/>
    </source>
</evidence>
<reference evidence="2" key="1">
    <citation type="submission" date="2022-01" db="EMBL/GenBank/DDBJ databases">
        <authorList>
            <person name="King R."/>
        </authorList>
    </citation>
    <scope>NUCLEOTIDE SEQUENCE</scope>
</reference>
<dbReference type="OrthoDB" id="6753578at2759"/>
<organism evidence="2 3">
    <name type="scientific">Diabrotica balteata</name>
    <name type="common">Banded cucumber beetle</name>
    <dbReference type="NCBI Taxonomy" id="107213"/>
    <lineage>
        <taxon>Eukaryota</taxon>
        <taxon>Metazoa</taxon>
        <taxon>Ecdysozoa</taxon>
        <taxon>Arthropoda</taxon>
        <taxon>Hexapoda</taxon>
        <taxon>Insecta</taxon>
        <taxon>Pterygota</taxon>
        <taxon>Neoptera</taxon>
        <taxon>Endopterygota</taxon>
        <taxon>Coleoptera</taxon>
        <taxon>Polyphaga</taxon>
        <taxon>Cucujiformia</taxon>
        <taxon>Chrysomeloidea</taxon>
        <taxon>Chrysomelidae</taxon>
        <taxon>Galerucinae</taxon>
        <taxon>Diabroticina</taxon>
        <taxon>Diabroticites</taxon>
        <taxon>Diabrotica</taxon>
    </lineage>
</organism>
<feature type="compositionally biased region" description="Acidic residues" evidence="1">
    <location>
        <begin position="8"/>
        <end position="19"/>
    </location>
</feature>
<accession>A0A9N9SM23</accession>
<name>A0A9N9SM23_DIABA</name>
<dbReference type="AlphaFoldDB" id="A0A9N9SM23"/>
<gene>
    <name evidence="2" type="ORF">DIABBA_LOCUS1401</name>
</gene>
<feature type="compositionally biased region" description="Basic residues" evidence="1">
    <location>
        <begin position="37"/>
        <end position="51"/>
    </location>
</feature>
<evidence type="ECO:0000313" key="2">
    <source>
        <dbReference type="EMBL" id="CAG9827406.1"/>
    </source>
</evidence>
<keyword evidence="3" id="KW-1185">Reference proteome</keyword>